<evidence type="ECO:0000313" key="2">
    <source>
        <dbReference type="Proteomes" id="UP000789375"/>
    </source>
</evidence>
<gene>
    <name evidence="1" type="ORF">FMOSSE_LOCUS5460</name>
</gene>
<name>A0A9N9AJ44_FUNMO</name>
<protein>
    <submittedName>
        <fullName evidence="1">8927_t:CDS:1</fullName>
    </submittedName>
</protein>
<keyword evidence="2" id="KW-1185">Reference proteome</keyword>
<sequence>MYHTSVTNSGSNSSVDNLSKFCSRLRSDNGITKNKFKDI</sequence>
<comment type="caution">
    <text evidence="1">The sequence shown here is derived from an EMBL/GenBank/DDBJ whole genome shotgun (WGS) entry which is preliminary data.</text>
</comment>
<dbReference type="Proteomes" id="UP000789375">
    <property type="component" value="Unassembled WGS sequence"/>
</dbReference>
<accession>A0A9N9AJ44</accession>
<organism evidence="1 2">
    <name type="scientific">Funneliformis mosseae</name>
    <name type="common">Endomycorrhizal fungus</name>
    <name type="synonym">Glomus mosseae</name>
    <dbReference type="NCBI Taxonomy" id="27381"/>
    <lineage>
        <taxon>Eukaryota</taxon>
        <taxon>Fungi</taxon>
        <taxon>Fungi incertae sedis</taxon>
        <taxon>Mucoromycota</taxon>
        <taxon>Glomeromycotina</taxon>
        <taxon>Glomeromycetes</taxon>
        <taxon>Glomerales</taxon>
        <taxon>Glomeraceae</taxon>
        <taxon>Funneliformis</taxon>
    </lineage>
</organism>
<dbReference type="AlphaFoldDB" id="A0A9N9AJ44"/>
<reference evidence="1" key="1">
    <citation type="submission" date="2021-06" db="EMBL/GenBank/DDBJ databases">
        <authorList>
            <person name="Kallberg Y."/>
            <person name="Tangrot J."/>
            <person name="Rosling A."/>
        </authorList>
    </citation>
    <scope>NUCLEOTIDE SEQUENCE</scope>
    <source>
        <strain evidence="1">87-6 pot B 2015</strain>
    </source>
</reference>
<proteinExistence type="predicted"/>
<dbReference type="EMBL" id="CAJVPP010001036">
    <property type="protein sequence ID" value="CAG8530002.1"/>
    <property type="molecule type" value="Genomic_DNA"/>
</dbReference>
<evidence type="ECO:0000313" key="1">
    <source>
        <dbReference type="EMBL" id="CAG8530002.1"/>
    </source>
</evidence>